<organism evidence="2 3">
    <name type="scientific">Methylobacterium marchantiae</name>
    <dbReference type="NCBI Taxonomy" id="600331"/>
    <lineage>
        <taxon>Bacteria</taxon>
        <taxon>Pseudomonadati</taxon>
        <taxon>Pseudomonadota</taxon>
        <taxon>Alphaproteobacteria</taxon>
        <taxon>Hyphomicrobiales</taxon>
        <taxon>Methylobacteriaceae</taxon>
        <taxon>Methylobacterium</taxon>
    </lineage>
</organism>
<dbReference type="RefSeq" id="WP_238203737.1">
    <property type="nucleotide sequence ID" value="NZ_JBHTND010000018.1"/>
</dbReference>
<feature type="domain" description="Cyclic-phosphate processing Receiver" evidence="1">
    <location>
        <begin position="4"/>
        <end position="101"/>
    </location>
</feature>
<name>A0ABW3X196_9HYPH</name>
<accession>A0ABW3X196</accession>
<proteinExistence type="predicted"/>
<evidence type="ECO:0000313" key="2">
    <source>
        <dbReference type="EMBL" id="MFD1302733.1"/>
    </source>
</evidence>
<dbReference type="InterPro" id="IPR046909">
    <property type="entry name" value="cREC_REC"/>
</dbReference>
<reference evidence="3" key="1">
    <citation type="journal article" date="2019" name="Int. J. Syst. Evol. Microbiol.">
        <title>The Global Catalogue of Microorganisms (GCM) 10K type strain sequencing project: providing services to taxonomists for standard genome sequencing and annotation.</title>
        <authorList>
            <consortium name="The Broad Institute Genomics Platform"/>
            <consortium name="The Broad Institute Genome Sequencing Center for Infectious Disease"/>
            <person name="Wu L."/>
            <person name="Ma J."/>
        </authorList>
    </citation>
    <scope>NUCLEOTIDE SEQUENCE [LARGE SCALE GENOMIC DNA]</scope>
    <source>
        <strain evidence="3">CCUG 56108</strain>
    </source>
</reference>
<dbReference type="Pfam" id="PF20274">
    <property type="entry name" value="cREC_REC"/>
    <property type="match status" value="1"/>
</dbReference>
<evidence type="ECO:0000259" key="1">
    <source>
        <dbReference type="Pfam" id="PF20274"/>
    </source>
</evidence>
<comment type="caution">
    <text evidence="2">The sequence shown here is derived from an EMBL/GenBank/DDBJ whole genome shotgun (WGS) entry which is preliminary data.</text>
</comment>
<evidence type="ECO:0000313" key="3">
    <source>
        <dbReference type="Proteomes" id="UP001597176"/>
    </source>
</evidence>
<protein>
    <submittedName>
        <fullName evidence="2">Cyclic-phosphate processing receiver domain-containing protein</fullName>
    </submittedName>
</protein>
<gene>
    <name evidence="2" type="ORF">ACFQ4G_14255</name>
</gene>
<sequence>MSYRLFLDDERDPPSEGDWDVVRSLEAAQAVVLLRGMPAFVSFDHDLGADDDGKPLATGADFAHWLGGFVLDNGLSLNGFTWSVHSQNPIGAANIDGYLRNLVEWLDRGAR</sequence>
<keyword evidence="3" id="KW-1185">Reference proteome</keyword>
<dbReference type="Proteomes" id="UP001597176">
    <property type="component" value="Unassembled WGS sequence"/>
</dbReference>
<dbReference type="EMBL" id="JBHTND010000018">
    <property type="protein sequence ID" value="MFD1302733.1"/>
    <property type="molecule type" value="Genomic_DNA"/>
</dbReference>